<organism evidence="1 2">
    <name type="scientific">Colwellia marinimaniae</name>
    <dbReference type="NCBI Taxonomy" id="1513592"/>
    <lineage>
        <taxon>Bacteria</taxon>
        <taxon>Pseudomonadati</taxon>
        <taxon>Pseudomonadota</taxon>
        <taxon>Gammaproteobacteria</taxon>
        <taxon>Alteromonadales</taxon>
        <taxon>Colwelliaceae</taxon>
        <taxon>Colwellia</taxon>
    </lineage>
</organism>
<gene>
    <name evidence="1" type="ORF">MTCD1_02340</name>
</gene>
<evidence type="ECO:0000313" key="1">
    <source>
        <dbReference type="EMBL" id="GAW96720.1"/>
    </source>
</evidence>
<keyword evidence="2" id="KW-1185">Reference proteome</keyword>
<protein>
    <submittedName>
        <fullName evidence="1">Uncharacterized protein</fullName>
    </submittedName>
</protein>
<name>A0ABQ0MWJ0_9GAMM</name>
<proteinExistence type="predicted"/>
<reference evidence="1 2" key="1">
    <citation type="submission" date="2017-06" db="EMBL/GenBank/DDBJ databases">
        <title>Whole Genome Sequences of Colwellia marinimaniae MTCD1.</title>
        <authorList>
            <person name="Kusumoto H."/>
            <person name="Inoue M."/>
            <person name="Tanikawa K."/>
            <person name="Maeji H."/>
            <person name="Cameron J.H."/>
            <person name="Bartlett D.H."/>
        </authorList>
    </citation>
    <scope>NUCLEOTIDE SEQUENCE [LARGE SCALE GENOMIC DNA]</scope>
    <source>
        <strain evidence="1 2">MTCD1</strain>
    </source>
</reference>
<sequence length="98" mass="10623">MRSWVLMTAFITSTLVPLTLLLTTSALPIVAKPASTASTVIDESATQSTLEHAVVPLQEQALWHMPSEIIFQFSEVLTALTIKVSPAFLPKISISDTQ</sequence>
<dbReference type="EMBL" id="BDQM01000018">
    <property type="protein sequence ID" value="GAW96720.1"/>
    <property type="molecule type" value="Genomic_DNA"/>
</dbReference>
<evidence type="ECO:0000313" key="2">
    <source>
        <dbReference type="Proteomes" id="UP000197068"/>
    </source>
</evidence>
<dbReference type="Proteomes" id="UP000197068">
    <property type="component" value="Unassembled WGS sequence"/>
</dbReference>
<accession>A0ABQ0MWJ0</accession>
<comment type="caution">
    <text evidence="1">The sequence shown here is derived from an EMBL/GenBank/DDBJ whole genome shotgun (WGS) entry which is preliminary data.</text>
</comment>